<reference evidence="1 2" key="1">
    <citation type="journal article" date="2013" name="Curr. Biol.">
        <title>The Genome of the Foraminiferan Reticulomyxa filosa.</title>
        <authorList>
            <person name="Glockner G."/>
            <person name="Hulsmann N."/>
            <person name="Schleicher M."/>
            <person name="Noegel A.A."/>
            <person name="Eichinger L."/>
            <person name="Gallinger C."/>
            <person name="Pawlowski J."/>
            <person name="Sierra R."/>
            <person name="Euteneuer U."/>
            <person name="Pillet L."/>
            <person name="Moustafa A."/>
            <person name="Platzer M."/>
            <person name="Groth M."/>
            <person name="Szafranski K."/>
            <person name="Schliwa M."/>
        </authorList>
    </citation>
    <scope>NUCLEOTIDE SEQUENCE [LARGE SCALE GENOMIC DNA]</scope>
</reference>
<protein>
    <submittedName>
        <fullName evidence="1">Uncharacterized protein</fullName>
    </submittedName>
</protein>
<dbReference type="Proteomes" id="UP000023152">
    <property type="component" value="Unassembled WGS sequence"/>
</dbReference>
<organism evidence="1 2">
    <name type="scientific">Reticulomyxa filosa</name>
    <dbReference type="NCBI Taxonomy" id="46433"/>
    <lineage>
        <taxon>Eukaryota</taxon>
        <taxon>Sar</taxon>
        <taxon>Rhizaria</taxon>
        <taxon>Retaria</taxon>
        <taxon>Foraminifera</taxon>
        <taxon>Monothalamids</taxon>
        <taxon>Reticulomyxidae</taxon>
        <taxon>Reticulomyxa</taxon>
    </lineage>
</organism>
<name>X6ND60_RETFI</name>
<evidence type="ECO:0000313" key="1">
    <source>
        <dbReference type="EMBL" id="ETO24270.1"/>
    </source>
</evidence>
<gene>
    <name evidence="1" type="ORF">RFI_12886</name>
</gene>
<sequence length="201" mass="22824">MCLELDAVYQRAYRKKRSEEEGHFKVYLPSLEEALRSYLPNDEIHLYPGVYELDFKFKLYASVTIKGVPDNIDKEFNSKTREIASKACGRNNCKVEIDNDDISNITSEYIEEDNSTPGDLELTEEARRLGIVPCGGATHKQTAHSEPKNVTKEKKGCNPNYVSNWRVMIINKATSDQFLWCIGKDTIVSIQNVFLKAYGGS</sequence>
<evidence type="ECO:0000313" key="2">
    <source>
        <dbReference type="Proteomes" id="UP000023152"/>
    </source>
</evidence>
<comment type="caution">
    <text evidence="1">The sequence shown here is derived from an EMBL/GenBank/DDBJ whole genome shotgun (WGS) entry which is preliminary data.</text>
</comment>
<proteinExistence type="predicted"/>
<dbReference type="EMBL" id="ASPP01009333">
    <property type="protein sequence ID" value="ETO24270.1"/>
    <property type="molecule type" value="Genomic_DNA"/>
</dbReference>
<keyword evidence="2" id="KW-1185">Reference proteome</keyword>
<dbReference type="AlphaFoldDB" id="X6ND60"/>
<accession>X6ND60</accession>